<dbReference type="EMBL" id="NBNE01003148">
    <property type="protein sequence ID" value="OWZ08458.1"/>
    <property type="molecule type" value="Genomic_DNA"/>
</dbReference>
<name>A0A225VU66_9STRA</name>
<dbReference type="OrthoDB" id="126685at2759"/>
<keyword evidence="3" id="KW-1185">Reference proteome</keyword>
<gene>
    <name evidence="2" type="ORF">PHMEG_00018998</name>
</gene>
<feature type="non-terminal residue" evidence="2">
    <location>
        <position position="1"/>
    </location>
</feature>
<evidence type="ECO:0000313" key="2">
    <source>
        <dbReference type="EMBL" id="OWZ08458.1"/>
    </source>
</evidence>
<proteinExistence type="predicted"/>
<feature type="region of interest" description="Disordered" evidence="1">
    <location>
        <begin position="73"/>
        <end position="101"/>
    </location>
</feature>
<organism evidence="2 3">
    <name type="scientific">Phytophthora megakarya</name>
    <dbReference type="NCBI Taxonomy" id="4795"/>
    <lineage>
        <taxon>Eukaryota</taxon>
        <taxon>Sar</taxon>
        <taxon>Stramenopiles</taxon>
        <taxon>Oomycota</taxon>
        <taxon>Peronosporomycetes</taxon>
        <taxon>Peronosporales</taxon>
        <taxon>Peronosporaceae</taxon>
        <taxon>Phytophthora</taxon>
    </lineage>
</organism>
<evidence type="ECO:0000256" key="1">
    <source>
        <dbReference type="SAM" id="MobiDB-lite"/>
    </source>
</evidence>
<accession>A0A225VU66</accession>
<dbReference type="AlphaFoldDB" id="A0A225VU66"/>
<reference evidence="3" key="1">
    <citation type="submission" date="2017-03" db="EMBL/GenBank/DDBJ databases">
        <title>Phytopthora megakarya and P. palmivora, two closely related causual agents of cacao black pod achieved similar genome size and gene model numbers by different mechanisms.</title>
        <authorList>
            <person name="Ali S."/>
            <person name="Shao J."/>
            <person name="Larry D.J."/>
            <person name="Kronmiller B."/>
            <person name="Shen D."/>
            <person name="Strem M.D."/>
            <person name="Melnick R.L."/>
            <person name="Guiltinan M.J."/>
            <person name="Tyler B.M."/>
            <person name="Meinhardt L.W."/>
            <person name="Bailey B.A."/>
        </authorList>
    </citation>
    <scope>NUCLEOTIDE SEQUENCE [LARGE SCALE GENOMIC DNA]</scope>
    <source>
        <strain evidence="3">zdho120</strain>
    </source>
</reference>
<protein>
    <submittedName>
        <fullName evidence="2">Uncharacterized protein</fullName>
    </submittedName>
</protein>
<evidence type="ECO:0000313" key="3">
    <source>
        <dbReference type="Proteomes" id="UP000198211"/>
    </source>
</evidence>
<sequence length="101" mass="11585">QLSCLICCRVRSHDNENLPRNRAAHTRHGNKTRYQCNVCRVPLCKVERRSDRSCIDLFHADSELPNSCKLAPETQASHFRPPPPENGLGTPWRLTNDELHV</sequence>
<dbReference type="Proteomes" id="UP000198211">
    <property type="component" value="Unassembled WGS sequence"/>
</dbReference>
<comment type="caution">
    <text evidence="2">The sequence shown here is derived from an EMBL/GenBank/DDBJ whole genome shotgun (WGS) entry which is preliminary data.</text>
</comment>